<dbReference type="AlphaFoldDB" id="A0A402CMR2"/>
<keyword evidence="2" id="KW-0560">Oxidoreductase</keyword>
<dbReference type="PRINTS" id="PR00080">
    <property type="entry name" value="SDRFAMILY"/>
</dbReference>
<keyword evidence="3" id="KW-0520">NAD</keyword>
<comment type="caution">
    <text evidence="5">The sequence shown here is derived from an EMBL/GenBank/DDBJ whole genome shotgun (WGS) entry which is preliminary data.</text>
</comment>
<protein>
    <submittedName>
        <fullName evidence="5">3-oxoacyl-[acyl-carrier protein] reductase</fullName>
    </submittedName>
</protein>
<dbReference type="InterPro" id="IPR023985">
    <property type="entry name" value="SDR_subfam_1"/>
</dbReference>
<evidence type="ECO:0000256" key="1">
    <source>
        <dbReference type="ARBA" id="ARBA00006484"/>
    </source>
</evidence>
<dbReference type="NCBIfam" id="TIGR03971">
    <property type="entry name" value="SDR_subfam_1"/>
    <property type="match status" value="1"/>
</dbReference>
<evidence type="ECO:0000313" key="6">
    <source>
        <dbReference type="Proteomes" id="UP000287519"/>
    </source>
</evidence>
<keyword evidence="6" id="KW-1185">Reference proteome</keyword>
<dbReference type="InterPro" id="IPR002347">
    <property type="entry name" value="SDR_fam"/>
</dbReference>
<comment type="similarity">
    <text evidence="1 4">Belongs to the short-chain dehydrogenases/reductases (SDR) family.</text>
</comment>
<dbReference type="PANTHER" id="PTHR24321">
    <property type="entry name" value="DEHYDROGENASES, SHORT CHAIN"/>
    <property type="match status" value="1"/>
</dbReference>
<dbReference type="GO" id="GO:0016491">
    <property type="term" value="F:oxidoreductase activity"/>
    <property type="evidence" value="ECO:0007669"/>
    <property type="project" value="UniProtKB-KW"/>
</dbReference>
<dbReference type="CDD" id="cd05233">
    <property type="entry name" value="SDR_c"/>
    <property type="match status" value="1"/>
</dbReference>
<dbReference type="SUPFAM" id="SSF51735">
    <property type="entry name" value="NAD(P)-binding Rossmann-fold domains"/>
    <property type="match status" value="1"/>
</dbReference>
<dbReference type="InterPro" id="IPR020904">
    <property type="entry name" value="Sc_DH/Rdtase_CS"/>
</dbReference>
<dbReference type="FunFam" id="3.40.50.720:FF:000084">
    <property type="entry name" value="Short-chain dehydrogenase reductase"/>
    <property type="match status" value="1"/>
</dbReference>
<organism evidence="5 6">
    <name type="scientific">Rhodococcus wratislaviensis</name>
    <name type="common">Tsukamurella wratislaviensis</name>
    <dbReference type="NCBI Taxonomy" id="44752"/>
    <lineage>
        <taxon>Bacteria</taxon>
        <taxon>Bacillati</taxon>
        <taxon>Actinomycetota</taxon>
        <taxon>Actinomycetes</taxon>
        <taxon>Mycobacteriales</taxon>
        <taxon>Nocardiaceae</taxon>
        <taxon>Rhodococcus</taxon>
    </lineage>
</organism>
<dbReference type="Proteomes" id="UP000287519">
    <property type="component" value="Unassembled WGS sequence"/>
</dbReference>
<evidence type="ECO:0000256" key="4">
    <source>
        <dbReference type="RuleBase" id="RU000363"/>
    </source>
</evidence>
<dbReference type="Gene3D" id="3.40.50.720">
    <property type="entry name" value="NAD(P)-binding Rossmann-like Domain"/>
    <property type="match status" value="1"/>
</dbReference>
<dbReference type="Pfam" id="PF00106">
    <property type="entry name" value="adh_short"/>
    <property type="match status" value="1"/>
</dbReference>
<dbReference type="PANTHER" id="PTHR24321:SF8">
    <property type="entry name" value="ESTRADIOL 17-BETA-DEHYDROGENASE 8-RELATED"/>
    <property type="match status" value="1"/>
</dbReference>
<proteinExistence type="inferred from homology"/>
<evidence type="ECO:0000313" key="5">
    <source>
        <dbReference type="EMBL" id="GCE44835.1"/>
    </source>
</evidence>
<dbReference type="OrthoDB" id="5173603at2"/>
<evidence type="ECO:0000256" key="3">
    <source>
        <dbReference type="ARBA" id="ARBA00023027"/>
    </source>
</evidence>
<evidence type="ECO:0000256" key="2">
    <source>
        <dbReference type="ARBA" id="ARBA00023002"/>
    </source>
</evidence>
<dbReference type="PRINTS" id="PR00081">
    <property type="entry name" value="GDHRDH"/>
</dbReference>
<accession>A0A402CMR2</accession>
<dbReference type="EMBL" id="BHYM01000110">
    <property type="protein sequence ID" value="GCE44835.1"/>
    <property type="molecule type" value="Genomic_DNA"/>
</dbReference>
<name>A0A402CMR2_RHOWR</name>
<gene>
    <name evidence="5" type="ORF">Rhow_000461</name>
</gene>
<sequence>MGLLDGKVVLITGGARGQGRAHALTSAREGADVVIVDIATQLDTVPYPMASPSDLAETVELVEGLGRRAIAVQADVRSQPEIDRAVAETIGRLGKLDALVINHGIWSSAPFWEVTDLQWEEMLGVNLSAVWRCAKAVAPHMIERGQGSIVVTASVAGFEPGFNAAHYSTAKHGVIGLVRNLAYELAPHGVRCNAVAPGVIDTPMINSQVSVDILVGRPGGTTADLVAAGSHYHALKGATALPPQAVADAVLWLNSDMAASVTGVTVPVDAGHMTLPGFNHAPTS</sequence>
<dbReference type="InterPro" id="IPR036291">
    <property type="entry name" value="NAD(P)-bd_dom_sf"/>
</dbReference>
<reference evidence="5 6" key="1">
    <citation type="submission" date="2018-11" db="EMBL/GenBank/DDBJ databases">
        <title>Microbial catabolism of amino acid.</title>
        <authorList>
            <person name="Hibi M."/>
            <person name="Ogawa J."/>
        </authorList>
    </citation>
    <scope>NUCLEOTIDE SEQUENCE [LARGE SCALE GENOMIC DNA]</scope>
    <source>
        <strain evidence="5 6">C31-06</strain>
    </source>
</reference>
<dbReference type="RefSeq" id="WP_124396361.1">
    <property type="nucleotide sequence ID" value="NZ_BHYM01000110.1"/>
</dbReference>
<dbReference type="PROSITE" id="PS00061">
    <property type="entry name" value="ADH_SHORT"/>
    <property type="match status" value="1"/>
</dbReference>